<dbReference type="InterPro" id="IPR051051">
    <property type="entry name" value="E3_ubiq-ligase_TRIM/RNF"/>
</dbReference>
<evidence type="ECO:0000259" key="8">
    <source>
        <dbReference type="PROSITE" id="PS50089"/>
    </source>
</evidence>
<evidence type="ECO:0000256" key="3">
    <source>
        <dbReference type="ARBA" id="ARBA00022771"/>
    </source>
</evidence>
<dbReference type="PROSITE" id="PS00518">
    <property type="entry name" value="ZF_RING_1"/>
    <property type="match status" value="1"/>
</dbReference>
<evidence type="ECO:0000256" key="4">
    <source>
        <dbReference type="ARBA" id="ARBA00022833"/>
    </source>
</evidence>
<feature type="domain" description="B box-type" evidence="9">
    <location>
        <begin position="144"/>
        <end position="184"/>
    </location>
</feature>
<keyword evidence="7" id="KW-0175">Coiled coil</keyword>
<evidence type="ECO:0000256" key="7">
    <source>
        <dbReference type="SAM" id="Coils"/>
    </source>
</evidence>
<dbReference type="Gene3D" id="3.30.40.10">
    <property type="entry name" value="Zinc/RING finger domain, C3HC4 (zinc finger)"/>
    <property type="match status" value="1"/>
</dbReference>
<dbReference type="SUPFAM" id="SSF57850">
    <property type="entry name" value="RING/U-box"/>
    <property type="match status" value="1"/>
</dbReference>
<dbReference type="SUPFAM" id="SSF57845">
    <property type="entry name" value="B-box zinc-binding domain"/>
    <property type="match status" value="1"/>
</dbReference>
<dbReference type="PROSITE" id="PS50089">
    <property type="entry name" value="ZF_RING_2"/>
    <property type="match status" value="1"/>
</dbReference>
<dbReference type="SMART" id="SM00336">
    <property type="entry name" value="BBOX"/>
    <property type="match status" value="1"/>
</dbReference>
<organism evidence="11 12">
    <name type="scientific">Atractosteus spatula</name>
    <name type="common">Alligator gar</name>
    <name type="synonym">Lepisosteus spatula</name>
    <dbReference type="NCBI Taxonomy" id="7917"/>
    <lineage>
        <taxon>Eukaryota</taxon>
        <taxon>Metazoa</taxon>
        <taxon>Chordata</taxon>
        <taxon>Craniata</taxon>
        <taxon>Vertebrata</taxon>
        <taxon>Euteleostomi</taxon>
        <taxon>Actinopterygii</taxon>
        <taxon>Neopterygii</taxon>
        <taxon>Holostei</taxon>
        <taxon>Semionotiformes</taxon>
        <taxon>Lepisosteidae</taxon>
        <taxon>Atractosteus</taxon>
    </lineage>
</organism>
<dbReference type="InterPro" id="IPR006574">
    <property type="entry name" value="PRY"/>
</dbReference>
<evidence type="ECO:0000259" key="10">
    <source>
        <dbReference type="PROSITE" id="PS50188"/>
    </source>
</evidence>
<sequence length="550" mass="63676">MALSSNILSEEQLRCSVCLDIFDKPVTIPCGHNFCMVCIERSWENRVLCQCPLCKEIFNKRPDLRVNRSFAEITEQFKRTRPSSSEEFSVNPGEVLCDFCTTERLNAVKSCLVCLASYCDEHIKPHYQGTAFRRHRLIDPVNNLENRICKKHERCLELFCRTDQMCICQLCTETDHRTHNTVSAEAEWSEKKAQLGETEIKIQHMIQYRRKKMEEIKISMEHSKSRACREVENSFQVFSDLIRSIERSQAELLELSEEKQKATERLAESLIKELEDEITEIQRRHAELEQLSHTEDYIDFLQKLPSLCSLPHTKDWSEITVHTDLCLADLRRAVCQLEDRLSEEIEKLPEIKMRKMRQNAVDVVLDPNTAHPSLILSTDGKQARHGDIRQVFHDNPERFDACVNVLGKDGFTSGKHYWEVQVDEKTEWTLGVASETIERKGKITLSPKKGYWTVGLRNAHEYKAFSRPSSVLCLSTKPRKIGVYVDYEKGQVSFYDAEARTHIYTFTDTFKEKIYPHFSPGAHEGGRNTAPLIISPISQADYQWNGMQES</sequence>
<dbReference type="InterPro" id="IPR000315">
    <property type="entry name" value="Znf_B-box"/>
</dbReference>
<proteinExistence type="predicted"/>
<keyword evidence="12" id="KW-1185">Reference proteome</keyword>
<dbReference type="Pfam" id="PF13765">
    <property type="entry name" value="PRY"/>
    <property type="match status" value="1"/>
</dbReference>
<name>A0A8J7NZF7_ATRSP</name>
<dbReference type="PRINTS" id="PR01407">
    <property type="entry name" value="BUTYPHLNCDUF"/>
</dbReference>
<dbReference type="Gene3D" id="4.10.830.40">
    <property type="match status" value="1"/>
</dbReference>
<protein>
    <submittedName>
        <fullName evidence="11">A33 protein</fullName>
    </submittedName>
</protein>
<dbReference type="Gene3D" id="3.30.160.60">
    <property type="entry name" value="Classic Zinc Finger"/>
    <property type="match status" value="1"/>
</dbReference>
<dbReference type="GO" id="GO:0045087">
    <property type="term" value="P:innate immune response"/>
    <property type="evidence" value="ECO:0007669"/>
    <property type="project" value="UniProtKB-KW"/>
</dbReference>
<dbReference type="Pfam" id="PF00643">
    <property type="entry name" value="zf-B_box"/>
    <property type="match status" value="1"/>
</dbReference>
<dbReference type="SMART" id="SM00184">
    <property type="entry name" value="RING"/>
    <property type="match status" value="1"/>
</dbReference>
<dbReference type="AlphaFoldDB" id="A0A8J7NZF7"/>
<dbReference type="InterPro" id="IPR017907">
    <property type="entry name" value="Znf_RING_CS"/>
</dbReference>
<dbReference type="PANTHER" id="PTHR25465">
    <property type="entry name" value="B-BOX DOMAIN CONTAINING"/>
    <property type="match status" value="1"/>
</dbReference>
<keyword evidence="5" id="KW-0391">Immunity</keyword>
<evidence type="ECO:0000256" key="1">
    <source>
        <dbReference type="ARBA" id="ARBA00022588"/>
    </source>
</evidence>
<keyword evidence="4" id="KW-0862">Zinc</keyword>
<feature type="non-terminal residue" evidence="11">
    <location>
        <position position="1"/>
    </location>
</feature>
<dbReference type="SMART" id="SM00449">
    <property type="entry name" value="SPRY"/>
    <property type="match status" value="1"/>
</dbReference>
<evidence type="ECO:0000313" key="12">
    <source>
        <dbReference type="Proteomes" id="UP000736164"/>
    </source>
</evidence>
<keyword evidence="1" id="KW-0399">Innate immunity</keyword>
<dbReference type="CDD" id="cd13733">
    <property type="entry name" value="SPRY_PRY_C-I_1"/>
    <property type="match status" value="1"/>
</dbReference>
<evidence type="ECO:0000313" key="11">
    <source>
        <dbReference type="EMBL" id="MBN3320521.1"/>
    </source>
</evidence>
<dbReference type="PANTHER" id="PTHR25465:SF32">
    <property type="entry name" value="BLOODTHIRSTY-RELATED GENE FAMILY, MEMBER 16 ISOFORM X1-RELATED"/>
    <property type="match status" value="1"/>
</dbReference>
<evidence type="ECO:0000256" key="2">
    <source>
        <dbReference type="ARBA" id="ARBA00022723"/>
    </source>
</evidence>
<dbReference type="CDD" id="cd19769">
    <property type="entry name" value="Bbox2_TRIM16-like"/>
    <property type="match status" value="1"/>
</dbReference>
<dbReference type="Pfam" id="PF25600">
    <property type="entry name" value="TRIM_CC"/>
    <property type="match status" value="1"/>
</dbReference>
<evidence type="ECO:0000256" key="6">
    <source>
        <dbReference type="PROSITE-ProRule" id="PRU00024"/>
    </source>
</evidence>
<dbReference type="PROSITE" id="PS50188">
    <property type="entry name" value="B302_SPRY"/>
    <property type="match status" value="1"/>
</dbReference>
<dbReference type="GO" id="GO:0005737">
    <property type="term" value="C:cytoplasm"/>
    <property type="evidence" value="ECO:0007669"/>
    <property type="project" value="UniProtKB-ARBA"/>
</dbReference>
<dbReference type="InterPro" id="IPR013320">
    <property type="entry name" value="ConA-like_dom_sf"/>
</dbReference>
<dbReference type="InterPro" id="IPR001870">
    <property type="entry name" value="B30.2/SPRY"/>
</dbReference>
<dbReference type="Proteomes" id="UP000736164">
    <property type="component" value="Unassembled WGS sequence"/>
</dbReference>
<dbReference type="InterPro" id="IPR058030">
    <property type="entry name" value="TRIM8/14/16/25/29/45/65_CC"/>
</dbReference>
<dbReference type="EMBL" id="JAAWVO010051791">
    <property type="protein sequence ID" value="MBN3320521.1"/>
    <property type="molecule type" value="Genomic_DNA"/>
</dbReference>
<dbReference type="Gene3D" id="2.60.120.920">
    <property type="match status" value="1"/>
</dbReference>
<feature type="non-terminal residue" evidence="11">
    <location>
        <position position="550"/>
    </location>
</feature>
<feature type="domain" description="B30.2/SPRY" evidence="10">
    <location>
        <begin position="343"/>
        <end position="539"/>
    </location>
</feature>
<reference evidence="11" key="1">
    <citation type="journal article" date="2021" name="Cell">
        <title>Tracing the genetic footprints of vertebrate landing in non-teleost ray-finned fishes.</title>
        <authorList>
            <person name="Bi X."/>
            <person name="Wang K."/>
            <person name="Yang L."/>
            <person name="Pan H."/>
            <person name="Jiang H."/>
            <person name="Wei Q."/>
            <person name="Fang M."/>
            <person name="Yu H."/>
            <person name="Zhu C."/>
            <person name="Cai Y."/>
            <person name="He Y."/>
            <person name="Gan X."/>
            <person name="Zeng H."/>
            <person name="Yu D."/>
            <person name="Zhu Y."/>
            <person name="Jiang H."/>
            <person name="Qiu Q."/>
            <person name="Yang H."/>
            <person name="Zhang Y.E."/>
            <person name="Wang W."/>
            <person name="Zhu M."/>
            <person name="He S."/>
            <person name="Zhang G."/>
        </authorList>
    </citation>
    <scope>NUCLEOTIDE SEQUENCE</scope>
    <source>
        <strain evidence="11">Allg_001</strain>
    </source>
</reference>
<keyword evidence="2" id="KW-0479">Metal-binding</keyword>
<evidence type="ECO:0000259" key="9">
    <source>
        <dbReference type="PROSITE" id="PS50119"/>
    </source>
</evidence>
<dbReference type="SMART" id="SM00589">
    <property type="entry name" value="PRY"/>
    <property type="match status" value="1"/>
</dbReference>
<gene>
    <name evidence="11" type="primary">A33_8</name>
    <name evidence="11" type="ORF">GTO95_0012221</name>
</gene>
<accession>A0A8J7NZF7</accession>
<keyword evidence="3 6" id="KW-0863">Zinc-finger</keyword>
<dbReference type="Pfam" id="PF00622">
    <property type="entry name" value="SPRY"/>
    <property type="match status" value="1"/>
</dbReference>
<dbReference type="InterPro" id="IPR003879">
    <property type="entry name" value="Butyrophylin_SPRY"/>
</dbReference>
<feature type="coiled-coil region" evidence="7">
    <location>
        <begin position="238"/>
        <end position="291"/>
    </location>
</feature>
<dbReference type="PROSITE" id="PS50119">
    <property type="entry name" value="ZF_BBOX"/>
    <property type="match status" value="1"/>
</dbReference>
<dbReference type="InterPro" id="IPR043136">
    <property type="entry name" value="B30.2/SPRY_sf"/>
</dbReference>
<dbReference type="InterPro" id="IPR013083">
    <property type="entry name" value="Znf_RING/FYVE/PHD"/>
</dbReference>
<dbReference type="SUPFAM" id="SSF49899">
    <property type="entry name" value="Concanavalin A-like lectins/glucanases"/>
    <property type="match status" value="1"/>
</dbReference>
<dbReference type="InterPro" id="IPR003877">
    <property type="entry name" value="SPRY_dom"/>
</dbReference>
<dbReference type="Pfam" id="PF15227">
    <property type="entry name" value="zf-C3HC4_4"/>
    <property type="match status" value="1"/>
</dbReference>
<comment type="caution">
    <text evidence="11">The sequence shown here is derived from an EMBL/GenBank/DDBJ whole genome shotgun (WGS) entry which is preliminary data.</text>
</comment>
<feature type="domain" description="RING-type" evidence="8">
    <location>
        <begin position="15"/>
        <end position="55"/>
    </location>
</feature>
<dbReference type="InterPro" id="IPR001841">
    <property type="entry name" value="Znf_RING"/>
</dbReference>
<dbReference type="FunFam" id="2.60.120.920:FF:000004">
    <property type="entry name" value="Butyrophilin subfamily 1 member A1"/>
    <property type="match status" value="1"/>
</dbReference>
<dbReference type="GO" id="GO:0008270">
    <property type="term" value="F:zinc ion binding"/>
    <property type="evidence" value="ECO:0007669"/>
    <property type="project" value="UniProtKB-KW"/>
</dbReference>
<evidence type="ECO:0000256" key="5">
    <source>
        <dbReference type="ARBA" id="ARBA00022859"/>
    </source>
</evidence>